<comment type="subcellular location">
    <subcellularLocation>
        <location evidence="1">Cell membrane</location>
        <topology evidence="1">Multi-pass membrane protein</topology>
    </subcellularLocation>
</comment>
<reference evidence="10" key="1">
    <citation type="submission" date="2012-01" db="EMBL/GenBank/DDBJ databases">
        <title>The Genome Sequence of Treponema denticola H1-T.</title>
        <authorList>
            <consortium name="The Broad Institute Genome Sequencing Platform"/>
            <person name="Earl A."/>
            <person name="Ward D."/>
            <person name="Feldgarden M."/>
            <person name="Gevers D."/>
            <person name="Blanton J.M."/>
            <person name="Fenno C.J."/>
            <person name="Baranova O.V."/>
            <person name="Mathney J."/>
            <person name="Dewhirst F.E."/>
            <person name="Izard J."/>
            <person name="Young S.K."/>
            <person name="Zeng Q."/>
            <person name="Gargeya S."/>
            <person name="Fitzgerald M."/>
            <person name="Haas B."/>
            <person name="Abouelleil A."/>
            <person name="Alvarado L."/>
            <person name="Arachchi H.M."/>
            <person name="Berlin A."/>
            <person name="Chapman S.B."/>
            <person name="Gearin G."/>
            <person name="Goldberg J."/>
            <person name="Griggs A."/>
            <person name="Gujja S."/>
            <person name="Hansen M."/>
            <person name="Heiman D."/>
            <person name="Howarth C."/>
            <person name="Larimer J."/>
            <person name="Lui A."/>
            <person name="MacDonald P.J.P."/>
            <person name="McCowen C."/>
            <person name="Montmayeur A."/>
            <person name="Murphy C."/>
            <person name="Neiman D."/>
            <person name="Pearson M."/>
            <person name="Priest M."/>
            <person name="Roberts A."/>
            <person name="Saif S."/>
            <person name="Shea T."/>
            <person name="Sisk P."/>
            <person name="Stolte C."/>
            <person name="Sykes S."/>
            <person name="Wortman J."/>
            <person name="Nusbaum C."/>
            <person name="Birren B."/>
        </authorList>
    </citation>
    <scope>NUCLEOTIDE SEQUENCE [LARGE SCALE GENOMIC DNA]</scope>
    <source>
        <strain evidence="10">H1-T</strain>
    </source>
</reference>
<feature type="domain" description="ABC transporter" evidence="8">
    <location>
        <begin position="359"/>
        <end position="593"/>
    </location>
</feature>
<dbReference type="Gene3D" id="1.20.1560.10">
    <property type="entry name" value="ABC transporter type 1, transmembrane domain"/>
    <property type="match status" value="1"/>
</dbReference>
<accession>M2B6C3</accession>
<dbReference type="Gene3D" id="3.40.50.300">
    <property type="entry name" value="P-loop containing nucleotide triphosphate hydrolases"/>
    <property type="match status" value="1"/>
</dbReference>
<evidence type="ECO:0000259" key="9">
    <source>
        <dbReference type="PROSITE" id="PS50929"/>
    </source>
</evidence>
<keyword evidence="3" id="KW-0547">Nucleotide-binding</keyword>
<dbReference type="SMART" id="SM00382">
    <property type="entry name" value="AAA"/>
    <property type="match status" value="1"/>
</dbReference>
<dbReference type="Pfam" id="PF00005">
    <property type="entry name" value="ABC_tran"/>
    <property type="match status" value="1"/>
</dbReference>
<dbReference type="InterPro" id="IPR003593">
    <property type="entry name" value="AAA+_ATPase"/>
</dbReference>
<dbReference type="SUPFAM" id="SSF90123">
    <property type="entry name" value="ABC transporter transmembrane region"/>
    <property type="match status" value="1"/>
</dbReference>
<evidence type="ECO:0000256" key="6">
    <source>
        <dbReference type="ARBA" id="ARBA00023136"/>
    </source>
</evidence>
<organism evidence="10">
    <name type="scientific">Treponema denticola H1-T</name>
    <dbReference type="NCBI Taxonomy" id="999431"/>
    <lineage>
        <taxon>Bacteria</taxon>
        <taxon>Pseudomonadati</taxon>
        <taxon>Spirochaetota</taxon>
        <taxon>Spirochaetia</taxon>
        <taxon>Spirochaetales</taxon>
        <taxon>Treponemataceae</taxon>
        <taxon>Treponema</taxon>
    </lineage>
</organism>
<evidence type="ECO:0000256" key="3">
    <source>
        <dbReference type="ARBA" id="ARBA00022741"/>
    </source>
</evidence>
<dbReference type="InterPro" id="IPR011527">
    <property type="entry name" value="ABC1_TM_dom"/>
</dbReference>
<feature type="domain" description="ABC transmembrane type-1" evidence="9">
    <location>
        <begin position="22"/>
        <end position="325"/>
    </location>
</feature>
<keyword evidence="6 7" id="KW-0472">Membrane</keyword>
<dbReference type="GO" id="GO:0005886">
    <property type="term" value="C:plasma membrane"/>
    <property type="evidence" value="ECO:0007669"/>
    <property type="project" value="UniProtKB-SubCell"/>
</dbReference>
<dbReference type="RefSeq" id="WP_002688461.1">
    <property type="nucleotide sequence ID" value="NZ_CM001794.1"/>
</dbReference>
<dbReference type="GO" id="GO:0015421">
    <property type="term" value="F:ABC-type oligopeptide transporter activity"/>
    <property type="evidence" value="ECO:0007669"/>
    <property type="project" value="TreeGrafter"/>
</dbReference>
<dbReference type="Pfam" id="PF00664">
    <property type="entry name" value="ABC_membrane"/>
    <property type="match status" value="1"/>
</dbReference>
<dbReference type="SUPFAM" id="SSF52540">
    <property type="entry name" value="P-loop containing nucleoside triphosphate hydrolases"/>
    <property type="match status" value="1"/>
</dbReference>
<keyword evidence="4" id="KW-0067">ATP-binding</keyword>
<feature type="transmembrane region" description="Helical" evidence="7">
    <location>
        <begin position="168"/>
        <end position="199"/>
    </location>
</feature>
<name>M2B6C3_TREDN</name>
<feature type="transmembrane region" description="Helical" evidence="7">
    <location>
        <begin position="66"/>
        <end position="92"/>
    </location>
</feature>
<evidence type="ECO:0000259" key="8">
    <source>
        <dbReference type="PROSITE" id="PS50893"/>
    </source>
</evidence>
<dbReference type="InterPro" id="IPR039421">
    <property type="entry name" value="Type_1_exporter"/>
</dbReference>
<dbReference type="CDD" id="cd03251">
    <property type="entry name" value="ABCC_MsbA"/>
    <property type="match status" value="1"/>
</dbReference>
<dbReference type="InterPro" id="IPR017871">
    <property type="entry name" value="ABC_transporter-like_CS"/>
</dbReference>
<dbReference type="InterPro" id="IPR027417">
    <property type="entry name" value="P-loop_NTPase"/>
</dbReference>
<feature type="transmembrane region" description="Helical" evidence="7">
    <location>
        <begin position="302"/>
        <end position="323"/>
    </location>
</feature>
<dbReference type="PROSITE" id="PS50929">
    <property type="entry name" value="ABC_TM1F"/>
    <property type="match status" value="1"/>
</dbReference>
<dbReference type="FunFam" id="3.40.50.300:FF:000218">
    <property type="entry name" value="Multidrug ABC transporter ATP-binding protein"/>
    <property type="match status" value="1"/>
</dbReference>
<dbReference type="PROSITE" id="PS50893">
    <property type="entry name" value="ABC_TRANSPORTER_2"/>
    <property type="match status" value="1"/>
</dbReference>
<dbReference type="GO" id="GO:0005524">
    <property type="term" value="F:ATP binding"/>
    <property type="evidence" value="ECO:0007669"/>
    <property type="project" value="UniProtKB-KW"/>
</dbReference>
<dbReference type="AlphaFoldDB" id="M2B6C3"/>
<sequence length="596" mass="67537">MHKKSTFLKFVAYYKPYKFLFFFDLFCALIVSAVDLVFPQVIRYLTRVIPKIRSGEVLLFSDKTIFSFDVQASAIIYLGLIISVILLGLYIIRYFTQYFITSWGHIMGARMERDMRNDLFNHMQRLSFSYYDKNKTGDMISRIVSDLFDISELAHHGPENLFISFLKIIGSFSLLCFINVRLTLILASVTSLMFIFTFFQNKKMRKIFMLNRKTIAGINSQVQDTLSGIRVVQSFANEELESKKFDIANEAFVHSKYLNYRQMGQFVGVNGLLQGLFFIVTVLAGSFFVAKNELTIPDLTIYVLYINIYIAPINVLINFTEMFQKGAAGFKRFLQIIETAPDITEKEDAVELKDVKGNIKYENVDFSYNETTTILKNISIDIPAGKTLALVGPSGGGKTTICSLLPRFYDVVNGKISIDGKDIRDLTLKSLRANIGIVQQDVYLFGGTIKENIAYGKPEASDEEIIEAAKNAHIHDFIMSLEDGYDSYVGERGVMLSGGQKQRISIARVFLKNPPILILDEATSALDTENEILIQKAIEELSEERTTIVIAHRLSTIRNADRILVVTDEGIMESGTHEELLSLNGIYANLRKLDKF</sequence>
<feature type="transmembrane region" description="Helical" evidence="7">
    <location>
        <begin position="20"/>
        <end position="45"/>
    </location>
</feature>
<evidence type="ECO:0000256" key="4">
    <source>
        <dbReference type="ARBA" id="ARBA00022840"/>
    </source>
</evidence>
<dbReference type="GO" id="GO:0016887">
    <property type="term" value="F:ATP hydrolysis activity"/>
    <property type="evidence" value="ECO:0007669"/>
    <property type="project" value="InterPro"/>
</dbReference>
<evidence type="ECO:0000313" key="10">
    <source>
        <dbReference type="EMBL" id="EMB31226.1"/>
    </source>
</evidence>
<dbReference type="InterPro" id="IPR036640">
    <property type="entry name" value="ABC1_TM_sf"/>
</dbReference>
<dbReference type="PANTHER" id="PTHR43394:SF1">
    <property type="entry name" value="ATP-BINDING CASSETTE SUB-FAMILY B MEMBER 10, MITOCHONDRIAL"/>
    <property type="match status" value="1"/>
</dbReference>
<keyword evidence="2 7" id="KW-0812">Transmembrane</keyword>
<evidence type="ECO:0008006" key="11">
    <source>
        <dbReference type="Google" id="ProtNLM"/>
    </source>
</evidence>
<dbReference type="HOGENOM" id="CLU_000604_84_9_12"/>
<evidence type="ECO:0000256" key="5">
    <source>
        <dbReference type="ARBA" id="ARBA00022989"/>
    </source>
</evidence>
<dbReference type="InterPro" id="IPR003439">
    <property type="entry name" value="ABC_transporter-like_ATP-bd"/>
</dbReference>
<comment type="caution">
    <text evidence="10">The sequence shown here is derived from an EMBL/GenBank/DDBJ whole genome shotgun (WGS) entry which is preliminary data.</text>
</comment>
<proteinExistence type="predicted"/>
<dbReference type="EMBL" id="AGDW01000014">
    <property type="protein sequence ID" value="EMB31226.1"/>
    <property type="molecule type" value="Genomic_DNA"/>
</dbReference>
<feature type="transmembrane region" description="Helical" evidence="7">
    <location>
        <begin position="266"/>
        <end position="290"/>
    </location>
</feature>
<gene>
    <name evidence="10" type="ORF">HMPREF9725_01275</name>
</gene>
<dbReference type="PANTHER" id="PTHR43394">
    <property type="entry name" value="ATP-DEPENDENT PERMEASE MDL1, MITOCHONDRIAL"/>
    <property type="match status" value="1"/>
</dbReference>
<evidence type="ECO:0000256" key="2">
    <source>
        <dbReference type="ARBA" id="ARBA00022692"/>
    </source>
</evidence>
<evidence type="ECO:0000256" key="7">
    <source>
        <dbReference type="SAM" id="Phobius"/>
    </source>
</evidence>
<dbReference type="CDD" id="cd18549">
    <property type="entry name" value="ABC_6TM_YwjA_like"/>
    <property type="match status" value="1"/>
</dbReference>
<keyword evidence="5 7" id="KW-1133">Transmembrane helix</keyword>
<dbReference type="PROSITE" id="PS00211">
    <property type="entry name" value="ABC_TRANSPORTER_1"/>
    <property type="match status" value="1"/>
</dbReference>
<dbReference type="PATRIC" id="fig|999431.4.peg.1312"/>
<evidence type="ECO:0000256" key="1">
    <source>
        <dbReference type="ARBA" id="ARBA00004651"/>
    </source>
</evidence>
<protein>
    <recommendedName>
        <fullName evidence="11">ABC transporter ATP-binding protein</fullName>
    </recommendedName>
</protein>
<dbReference type="Proteomes" id="UP000011708">
    <property type="component" value="Chromosome"/>
</dbReference>